<feature type="chain" id="PRO_5001964685" evidence="1">
    <location>
        <begin position="20"/>
        <end position="236"/>
    </location>
</feature>
<sequence length="236" mass="24672">MLVALVLPVFLGPLPAARADAGGVQLKPIGTPSWQPVDCHLFSAPVGTAASGYAEASDTVGRLLPPPDHVPRPPLLAIGPGAAHTPPYDTELGDGIRALGFHRGHRFTASEFSEGAGVFLVCMVVPDPGVVGSSPDFASGPIIPNSTFPIHVEGVATRNGDPFDPFLTNFDVPPLTTSIDPAFDVDGHSHFPIFVATNADFGPADSDLRGRYVYRFTMVDASGAGWTVGAHFVVRP</sequence>
<accession>A0A0A0K0S0</accession>
<gene>
    <name evidence="2" type="ORF">N801_15895</name>
</gene>
<evidence type="ECO:0000313" key="3">
    <source>
        <dbReference type="Proteomes" id="UP000030013"/>
    </source>
</evidence>
<feature type="signal peptide" evidence="1">
    <location>
        <begin position="1"/>
        <end position="19"/>
    </location>
</feature>
<keyword evidence="1" id="KW-0732">Signal</keyword>
<keyword evidence="3" id="KW-1185">Reference proteome</keyword>
<dbReference type="STRING" id="1385519.N801_15895"/>
<reference evidence="2 3" key="1">
    <citation type="submission" date="2013-08" db="EMBL/GenBank/DDBJ databases">
        <title>The genome sequence of Knoellia aerolata.</title>
        <authorList>
            <person name="Zhu W."/>
            <person name="Wang G."/>
        </authorList>
    </citation>
    <scope>NUCLEOTIDE SEQUENCE [LARGE SCALE GENOMIC DNA]</scope>
    <source>
        <strain evidence="2 3">DSM 18566</strain>
    </source>
</reference>
<evidence type="ECO:0000256" key="1">
    <source>
        <dbReference type="SAM" id="SignalP"/>
    </source>
</evidence>
<dbReference type="EMBL" id="AVPL01000004">
    <property type="protein sequence ID" value="KGN42584.1"/>
    <property type="molecule type" value="Genomic_DNA"/>
</dbReference>
<organism evidence="2 3">
    <name type="scientific">Knoellia aerolata DSM 18566</name>
    <dbReference type="NCBI Taxonomy" id="1385519"/>
    <lineage>
        <taxon>Bacteria</taxon>
        <taxon>Bacillati</taxon>
        <taxon>Actinomycetota</taxon>
        <taxon>Actinomycetes</taxon>
        <taxon>Micrococcales</taxon>
        <taxon>Intrasporangiaceae</taxon>
        <taxon>Knoellia</taxon>
    </lineage>
</organism>
<evidence type="ECO:0000313" key="2">
    <source>
        <dbReference type="EMBL" id="KGN42584.1"/>
    </source>
</evidence>
<proteinExistence type="predicted"/>
<name>A0A0A0K0S0_9MICO</name>
<dbReference type="Proteomes" id="UP000030013">
    <property type="component" value="Unassembled WGS sequence"/>
</dbReference>
<dbReference type="AlphaFoldDB" id="A0A0A0K0S0"/>
<comment type="caution">
    <text evidence="2">The sequence shown here is derived from an EMBL/GenBank/DDBJ whole genome shotgun (WGS) entry which is preliminary data.</text>
</comment>
<protein>
    <submittedName>
        <fullName evidence="2">Uncharacterized protein</fullName>
    </submittedName>
</protein>